<dbReference type="Proteomes" id="UP001305414">
    <property type="component" value="Unassembled WGS sequence"/>
</dbReference>
<accession>A0AAN7UVQ4</accession>
<dbReference type="EMBL" id="JAWHQM010000035">
    <property type="protein sequence ID" value="KAK5633811.1"/>
    <property type="molecule type" value="Genomic_DNA"/>
</dbReference>
<evidence type="ECO:0000313" key="2">
    <source>
        <dbReference type="Proteomes" id="UP001305414"/>
    </source>
</evidence>
<reference evidence="1 2" key="1">
    <citation type="submission" date="2023-10" db="EMBL/GenBank/DDBJ databases">
        <title>Draft genome sequence of Xylaria bambusicola isolate GMP-LS, the root and basal stem rot pathogen of sugarcane in Indonesia.</title>
        <authorList>
            <person name="Selvaraj P."/>
            <person name="Muralishankar V."/>
            <person name="Muruganantham S."/>
            <person name="Sp S."/>
            <person name="Haryani S."/>
            <person name="Lau K.J.X."/>
            <person name="Naqvi N.I."/>
        </authorList>
    </citation>
    <scope>NUCLEOTIDE SEQUENCE [LARGE SCALE GENOMIC DNA]</scope>
    <source>
        <strain evidence="1">GMP-LS</strain>
    </source>
</reference>
<evidence type="ECO:0000313" key="1">
    <source>
        <dbReference type="EMBL" id="KAK5633811.1"/>
    </source>
</evidence>
<keyword evidence="2" id="KW-1185">Reference proteome</keyword>
<organism evidence="1 2">
    <name type="scientific">Xylaria bambusicola</name>
    <dbReference type="NCBI Taxonomy" id="326684"/>
    <lineage>
        <taxon>Eukaryota</taxon>
        <taxon>Fungi</taxon>
        <taxon>Dikarya</taxon>
        <taxon>Ascomycota</taxon>
        <taxon>Pezizomycotina</taxon>
        <taxon>Sordariomycetes</taxon>
        <taxon>Xylariomycetidae</taxon>
        <taxon>Xylariales</taxon>
        <taxon>Xylariaceae</taxon>
        <taxon>Xylaria</taxon>
    </lineage>
</organism>
<proteinExistence type="predicted"/>
<sequence>MELGKAEVDADSLGMADVEEAVGFRGESRDHGLYRSLFENLVEETDLENRVLVHNGVLLFRLGFGRILRTGGARSGGSGLCLLSSSLLRSFLGALLQFVLRNHLTRHIVEYELGRSLGDGGSVSVSHLAMRRANSRSQITVQVSRYSLVGRY</sequence>
<name>A0AAN7UVQ4_9PEZI</name>
<comment type="caution">
    <text evidence="1">The sequence shown here is derived from an EMBL/GenBank/DDBJ whole genome shotgun (WGS) entry which is preliminary data.</text>
</comment>
<gene>
    <name evidence="1" type="ORF">RRF57_009525</name>
</gene>
<protein>
    <submittedName>
        <fullName evidence="1">Uncharacterized protein</fullName>
    </submittedName>
</protein>
<dbReference type="AlphaFoldDB" id="A0AAN7UVQ4"/>